<evidence type="ECO:0000256" key="3">
    <source>
        <dbReference type="ARBA" id="ARBA00011738"/>
    </source>
</evidence>
<comment type="catalytic activity">
    <reaction evidence="10 11">
        <text>heptanedioate + ATP + CoA = 6-carboxyhexanoyl-CoA + AMP + diphosphate</text>
        <dbReference type="Rhea" id="RHEA:14781"/>
        <dbReference type="ChEBI" id="CHEBI:30616"/>
        <dbReference type="ChEBI" id="CHEBI:33019"/>
        <dbReference type="ChEBI" id="CHEBI:36165"/>
        <dbReference type="ChEBI" id="CHEBI:57287"/>
        <dbReference type="ChEBI" id="CHEBI:57360"/>
        <dbReference type="ChEBI" id="CHEBI:456215"/>
        <dbReference type="EC" id="6.2.1.14"/>
    </reaction>
</comment>
<keyword evidence="8 11" id="KW-0067">ATP-binding</keyword>
<dbReference type="OrthoDB" id="9792985at2"/>
<evidence type="ECO:0000256" key="4">
    <source>
        <dbReference type="ARBA" id="ARBA00012984"/>
    </source>
</evidence>
<dbReference type="NCBIfam" id="NF002360">
    <property type="entry name" value="PRK01322.1"/>
    <property type="match status" value="1"/>
</dbReference>
<dbReference type="RefSeq" id="WP_155219309.1">
    <property type="nucleotide sequence ID" value="NZ_WNHB01000015.1"/>
</dbReference>
<organism evidence="12 13">
    <name type="scientific">Terrilactibacillus tamarindi</name>
    <dbReference type="NCBI Taxonomy" id="2599694"/>
    <lineage>
        <taxon>Bacteria</taxon>
        <taxon>Bacillati</taxon>
        <taxon>Bacillota</taxon>
        <taxon>Bacilli</taxon>
        <taxon>Bacillales</taxon>
        <taxon>Bacillaceae</taxon>
        <taxon>Terrilactibacillus</taxon>
    </lineage>
</organism>
<evidence type="ECO:0000256" key="8">
    <source>
        <dbReference type="ARBA" id="ARBA00022840"/>
    </source>
</evidence>
<dbReference type="InterPro" id="IPR005499">
    <property type="entry name" value="BioW"/>
</dbReference>
<dbReference type="Proteomes" id="UP000440978">
    <property type="component" value="Unassembled WGS sequence"/>
</dbReference>
<evidence type="ECO:0000256" key="5">
    <source>
        <dbReference type="ARBA" id="ARBA00022598"/>
    </source>
</evidence>
<dbReference type="AlphaFoldDB" id="A0A6N8CTP8"/>
<proteinExistence type="inferred from homology"/>
<comment type="function">
    <text evidence="11">Catalyzes the transformation of pimelate into pimeloyl-CoA with concomitant hydrolysis of ATP to AMP.</text>
</comment>
<name>A0A6N8CTP8_9BACI</name>
<evidence type="ECO:0000256" key="7">
    <source>
        <dbReference type="ARBA" id="ARBA00022756"/>
    </source>
</evidence>
<evidence type="ECO:0000313" key="12">
    <source>
        <dbReference type="EMBL" id="MTT32355.1"/>
    </source>
</evidence>
<reference evidence="12 13" key="1">
    <citation type="submission" date="2019-11" db="EMBL/GenBank/DDBJ databases">
        <title>Terrilactibacillus tamarindus sp. nov. BCM23-1 isolated from bark of Tamarindus indica.</title>
        <authorList>
            <person name="Kingkaew E."/>
            <person name="Tanasupawat S."/>
        </authorList>
    </citation>
    <scope>NUCLEOTIDE SEQUENCE [LARGE SCALE GENOMIC DNA]</scope>
    <source>
        <strain evidence="12 13">BCM23-1</strain>
    </source>
</reference>
<evidence type="ECO:0000313" key="13">
    <source>
        <dbReference type="Proteomes" id="UP000440978"/>
    </source>
</evidence>
<keyword evidence="5 11" id="KW-0436">Ligase</keyword>
<comment type="subunit">
    <text evidence="3 11">Homodimer.</text>
</comment>
<keyword evidence="6 11" id="KW-0547">Nucleotide-binding</keyword>
<dbReference type="GO" id="GO:0042410">
    <property type="term" value="F:6-carboxyhexanoate-CoA ligase activity"/>
    <property type="evidence" value="ECO:0007669"/>
    <property type="project" value="UniProtKB-UniRule"/>
</dbReference>
<sequence length="250" mass="28011">MTGIYSVRMRAAQGGAHEEGGRHISGGERLVTEEDLDKFAQNLIDRALHHSRGTADFINIRIDHVPLETIHYAAPLSIECKEAESINKAHQMAIQQLIQEGVSETAAKAGVHFIKNDVATRGAIIMDADSGERLDHRGDRGVRVSHMDWDEPFWNQWQMRTKSKDSLKIREAIALATKVTLAGSVAELCWSDDPEYVTGYVGGRKYSRISPLKRVGDPRGGRVFYVRKSTGLEDYIHFLEQTPVIIRGEF</sequence>
<dbReference type="HAMAP" id="MF_00668">
    <property type="entry name" value="BioW"/>
    <property type="match status" value="1"/>
</dbReference>
<comment type="caution">
    <text evidence="12">The sequence shown here is derived from an EMBL/GenBank/DDBJ whole genome shotgun (WGS) entry which is preliminary data.</text>
</comment>
<dbReference type="EMBL" id="WNHB01000015">
    <property type="protein sequence ID" value="MTT32355.1"/>
    <property type="molecule type" value="Genomic_DNA"/>
</dbReference>
<evidence type="ECO:0000256" key="11">
    <source>
        <dbReference type="HAMAP-Rule" id="MF_00668"/>
    </source>
</evidence>
<evidence type="ECO:0000256" key="9">
    <source>
        <dbReference type="ARBA" id="ARBA00022842"/>
    </source>
</evidence>
<gene>
    <name evidence="11" type="primary">bioW</name>
    <name evidence="12" type="ORF">GMB86_10090</name>
</gene>
<dbReference type="EC" id="6.2.1.14" evidence="4 11"/>
<evidence type="ECO:0000256" key="1">
    <source>
        <dbReference type="ARBA" id="ARBA00001946"/>
    </source>
</evidence>
<comment type="pathway">
    <text evidence="2 11">Metabolic intermediate metabolism; pimeloyl-CoA biosynthesis; pimeloyl-CoA from pimelate: step 1/1.</text>
</comment>
<dbReference type="NCBIfam" id="TIGR01204">
    <property type="entry name" value="bioW"/>
    <property type="match status" value="1"/>
</dbReference>
<evidence type="ECO:0000256" key="2">
    <source>
        <dbReference type="ARBA" id="ARBA00005075"/>
    </source>
</evidence>
<keyword evidence="9 11" id="KW-0460">Magnesium</keyword>
<evidence type="ECO:0000256" key="6">
    <source>
        <dbReference type="ARBA" id="ARBA00022741"/>
    </source>
</evidence>
<protein>
    <recommendedName>
        <fullName evidence="4 11">6-carboxyhexanoate--CoA ligase</fullName>
        <ecNumber evidence="4 11">6.2.1.14</ecNumber>
    </recommendedName>
    <alternativeName>
        <fullName evidence="11">Pimeloyl-CoA synthase</fullName>
    </alternativeName>
</protein>
<evidence type="ECO:0000256" key="10">
    <source>
        <dbReference type="ARBA" id="ARBA00049553"/>
    </source>
</evidence>
<keyword evidence="7 11" id="KW-0093">Biotin biosynthesis</keyword>
<comment type="cofactor">
    <cofactor evidence="1 11">
        <name>Mg(2+)</name>
        <dbReference type="ChEBI" id="CHEBI:18420"/>
    </cofactor>
</comment>
<dbReference type="GO" id="GO:0005524">
    <property type="term" value="F:ATP binding"/>
    <property type="evidence" value="ECO:0007669"/>
    <property type="project" value="UniProtKB-KW"/>
</dbReference>
<comment type="similarity">
    <text evidence="11">Belongs to the BioW family.</text>
</comment>
<accession>A0A6N8CTP8</accession>
<keyword evidence="13" id="KW-1185">Reference proteome</keyword>
<dbReference type="UniPathway" id="UPA00999">
    <property type="reaction ID" value="UER00351"/>
</dbReference>
<dbReference type="GO" id="GO:0000287">
    <property type="term" value="F:magnesium ion binding"/>
    <property type="evidence" value="ECO:0007669"/>
    <property type="project" value="UniProtKB-UniRule"/>
</dbReference>
<dbReference type="GO" id="GO:0009102">
    <property type="term" value="P:biotin biosynthetic process"/>
    <property type="evidence" value="ECO:0007669"/>
    <property type="project" value="UniProtKB-UniRule"/>
</dbReference>
<dbReference type="Pfam" id="PF03744">
    <property type="entry name" value="BioW"/>
    <property type="match status" value="1"/>
</dbReference>